<name>A0A1H8QPW9_9SPHI</name>
<dbReference type="EMBL" id="FOCL01000009">
    <property type="protein sequence ID" value="SEO56096.1"/>
    <property type="molecule type" value="Genomic_DNA"/>
</dbReference>
<protein>
    <submittedName>
        <fullName evidence="1">Uncharacterized protein</fullName>
    </submittedName>
</protein>
<keyword evidence="2" id="KW-1185">Reference proteome</keyword>
<dbReference type="Proteomes" id="UP000198942">
    <property type="component" value="Unassembled WGS sequence"/>
</dbReference>
<gene>
    <name evidence="1" type="ORF">SAMN05192574_10991</name>
</gene>
<organism evidence="1 2">
    <name type="scientific">Mucilaginibacter gossypiicola</name>
    <dbReference type="NCBI Taxonomy" id="551995"/>
    <lineage>
        <taxon>Bacteria</taxon>
        <taxon>Pseudomonadati</taxon>
        <taxon>Bacteroidota</taxon>
        <taxon>Sphingobacteriia</taxon>
        <taxon>Sphingobacteriales</taxon>
        <taxon>Sphingobacteriaceae</taxon>
        <taxon>Mucilaginibacter</taxon>
    </lineage>
</organism>
<accession>A0A1H8QPW9</accession>
<evidence type="ECO:0000313" key="1">
    <source>
        <dbReference type="EMBL" id="SEO56096.1"/>
    </source>
</evidence>
<sequence>MYPKDLIGKRITDIYCLVKIGQYELDFASCFIELEGGVFVSIPYDFNDEVRIETPDPGAKSIFLHPSIKIEHVNPGKKSIAELAYNNYTGWKRLIVKIRHIFAYRPYKTEFAENKLMNIKGRGIVDLLSSGFEDEKLIVELDNGYFITETTLAPSGLGLAGINYFTCLADLLDGEEDDLMRLSTTWASL</sequence>
<evidence type="ECO:0000313" key="2">
    <source>
        <dbReference type="Proteomes" id="UP000198942"/>
    </source>
</evidence>
<proteinExistence type="predicted"/>
<reference evidence="2" key="1">
    <citation type="submission" date="2016-10" db="EMBL/GenBank/DDBJ databases">
        <authorList>
            <person name="Varghese N."/>
            <person name="Submissions S."/>
        </authorList>
    </citation>
    <scope>NUCLEOTIDE SEQUENCE [LARGE SCALE GENOMIC DNA]</scope>
    <source>
        <strain evidence="2">Gh-48</strain>
    </source>
</reference>
<dbReference type="OrthoDB" id="1436670at2"/>
<dbReference type="RefSeq" id="WP_091216511.1">
    <property type="nucleotide sequence ID" value="NZ_FOCL01000009.1"/>
</dbReference>
<dbReference type="AlphaFoldDB" id="A0A1H8QPW9"/>